<organism evidence="2 3">
    <name type="scientific">Gordonia jacobaea</name>
    <dbReference type="NCBI Taxonomy" id="122202"/>
    <lineage>
        <taxon>Bacteria</taxon>
        <taxon>Bacillati</taxon>
        <taxon>Actinomycetota</taxon>
        <taxon>Actinomycetes</taxon>
        <taxon>Mycobacteriales</taxon>
        <taxon>Gordoniaceae</taxon>
        <taxon>Gordonia</taxon>
    </lineage>
</organism>
<evidence type="ECO:0000313" key="2">
    <source>
        <dbReference type="EMBL" id="KNA90433.1"/>
    </source>
</evidence>
<dbReference type="Pfam" id="PF09604">
    <property type="entry name" value="Potass_KdpF"/>
    <property type="match status" value="1"/>
</dbReference>
<accession>A0ABR5IA03</accession>
<protein>
    <submittedName>
        <fullName evidence="2">Potassium transporter TrkH</fullName>
    </submittedName>
</protein>
<proteinExistence type="predicted"/>
<evidence type="ECO:0000256" key="1">
    <source>
        <dbReference type="SAM" id="Phobius"/>
    </source>
</evidence>
<gene>
    <name evidence="2" type="ORF">ABW18_16245</name>
</gene>
<evidence type="ECO:0000313" key="3">
    <source>
        <dbReference type="Proteomes" id="UP000037247"/>
    </source>
</evidence>
<name>A0ABR5IA03_9ACTN</name>
<keyword evidence="1" id="KW-0812">Transmembrane</keyword>
<dbReference type="NCBIfam" id="TIGR02115">
    <property type="entry name" value="potass_kdpF"/>
    <property type="match status" value="1"/>
</dbReference>
<dbReference type="Proteomes" id="UP000037247">
    <property type="component" value="Unassembled WGS sequence"/>
</dbReference>
<reference evidence="2 3" key="1">
    <citation type="submission" date="2015-05" db="EMBL/GenBank/DDBJ databases">
        <title>Draft genome sequence of the bacterium Gordonia jacobaea a new member of the Gordonia genus.</title>
        <authorList>
            <person name="Jimenez-Galisteo G."/>
            <person name="Dominguez A."/>
            <person name="Munoz E."/>
            <person name="Vinas M."/>
        </authorList>
    </citation>
    <scope>NUCLEOTIDE SEQUENCE [LARGE SCALE GENOMIC DNA]</scope>
    <source>
        <strain evidence="3">mv1</strain>
    </source>
</reference>
<keyword evidence="3" id="KW-1185">Reference proteome</keyword>
<feature type="transmembrane region" description="Helical" evidence="1">
    <location>
        <begin position="20"/>
        <end position="41"/>
    </location>
</feature>
<dbReference type="InterPro" id="IPR011726">
    <property type="entry name" value="KdpF"/>
</dbReference>
<keyword evidence="1" id="KW-0472">Membrane</keyword>
<sequence>MRPGGPGRRREDRPMTADGVLNVVLLVLSAATAIYLMIALIKPERF</sequence>
<dbReference type="EMBL" id="LDTZ01000019">
    <property type="protein sequence ID" value="KNA90433.1"/>
    <property type="molecule type" value="Genomic_DNA"/>
</dbReference>
<comment type="caution">
    <text evidence="2">The sequence shown here is derived from an EMBL/GenBank/DDBJ whole genome shotgun (WGS) entry which is preliminary data.</text>
</comment>
<keyword evidence="1" id="KW-1133">Transmembrane helix</keyword>